<dbReference type="OrthoDB" id="9802672at2"/>
<dbReference type="EMBL" id="CP011807">
    <property type="protein sequence ID" value="AKM31942.1"/>
    <property type="molecule type" value="Genomic_DNA"/>
</dbReference>
<evidence type="ECO:0000256" key="6">
    <source>
        <dbReference type="ARBA" id="ARBA00023204"/>
    </source>
</evidence>
<keyword evidence="5 7" id="KW-0233">DNA recombination</keyword>
<keyword evidence="10" id="KW-1185">Reference proteome</keyword>
<sequence>MPQPRLSSLQELVDALRALPGVGPKSAQRIAYHLLQRDRKGAVRLGEALVHASEQIRHCARCNTFTEVEVCETCLDPERDTSLLCVVETPADQNMLEQTMTFKGLYFVLMGHLSPLDGVGPGEIHFEQLIRRATDGVVKEVVLATNFTNEGEATAHYIGQTLKARGLRVSRLARGVPVGGELEYVDAGTIARAVLDRHTL</sequence>
<comment type="function">
    <text evidence="7">May play a role in DNA repair. It seems to be involved in an RecBC-independent recombinational process of DNA repair. It may act with RecF and RecO.</text>
</comment>
<accession>A0A0H3WW24</accession>
<dbReference type="GO" id="GO:0006310">
    <property type="term" value="P:DNA recombination"/>
    <property type="evidence" value="ECO:0007669"/>
    <property type="project" value="UniProtKB-UniRule"/>
</dbReference>
<organism evidence="9 10">
    <name type="scientific">Pandoraea faecigallinarum</name>
    <dbReference type="NCBI Taxonomy" id="656179"/>
    <lineage>
        <taxon>Bacteria</taxon>
        <taxon>Pseudomonadati</taxon>
        <taxon>Pseudomonadota</taxon>
        <taxon>Betaproteobacteria</taxon>
        <taxon>Burkholderiales</taxon>
        <taxon>Burkholderiaceae</taxon>
        <taxon>Pandoraea</taxon>
    </lineage>
</organism>
<dbReference type="NCBIfam" id="TIGR00615">
    <property type="entry name" value="recR"/>
    <property type="match status" value="1"/>
</dbReference>
<dbReference type="Gene3D" id="1.10.8.420">
    <property type="entry name" value="RecR Domain 1"/>
    <property type="match status" value="1"/>
</dbReference>
<dbReference type="Pfam" id="PF21175">
    <property type="entry name" value="RecR_C"/>
    <property type="match status" value="1"/>
</dbReference>
<dbReference type="SUPFAM" id="SSF111304">
    <property type="entry name" value="Recombination protein RecR"/>
    <property type="match status" value="1"/>
</dbReference>
<evidence type="ECO:0000256" key="3">
    <source>
        <dbReference type="ARBA" id="ARBA00022771"/>
    </source>
</evidence>
<dbReference type="InterPro" id="IPR006171">
    <property type="entry name" value="TOPRIM_dom"/>
</dbReference>
<evidence type="ECO:0000313" key="9">
    <source>
        <dbReference type="EMBL" id="AKM31942.1"/>
    </source>
</evidence>
<dbReference type="InterPro" id="IPR023627">
    <property type="entry name" value="Rcmb_RecR"/>
</dbReference>
<dbReference type="STRING" id="656179.AB870_20285"/>
<dbReference type="GO" id="GO:0008270">
    <property type="term" value="F:zinc ion binding"/>
    <property type="evidence" value="ECO:0007669"/>
    <property type="project" value="UniProtKB-KW"/>
</dbReference>
<evidence type="ECO:0000256" key="7">
    <source>
        <dbReference type="HAMAP-Rule" id="MF_00017"/>
    </source>
</evidence>
<dbReference type="PROSITE" id="PS50880">
    <property type="entry name" value="TOPRIM"/>
    <property type="match status" value="1"/>
</dbReference>
<comment type="similarity">
    <text evidence="7">Belongs to the RecR family.</text>
</comment>
<dbReference type="GO" id="GO:0006281">
    <property type="term" value="P:DNA repair"/>
    <property type="evidence" value="ECO:0007669"/>
    <property type="project" value="UniProtKB-UniRule"/>
</dbReference>
<evidence type="ECO:0000256" key="1">
    <source>
        <dbReference type="ARBA" id="ARBA00022723"/>
    </source>
</evidence>
<dbReference type="HAMAP" id="MF_00017">
    <property type="entry name" value="RecR"/>
    <property type="match status" value="1"/>
</dbReference>
<dbReference type="SMART" id="SM00493">
    <property type="entry name" value="TOPRIM"/>
    <property type="match status" value="1"/>
</dbReference>
<evidence type="ECO:0000256" key="2">
    <source>
        <dbReference type="ARBA" id="ARBA00022763"/>
    </source>
</evidence>
<dbReference type="InterPro" id="IPR000093">
    <property type="entry name" value="DNA_Rcmb_RecR"/>
</dbReference>
<reference evidence="9" key="1">
    <citation type="submission" date="2016-06" db="EMBL/GenBank/DDBJ databases">
        <title>Complete Genome Sequence of Pandoraea faecigallinarum DSM-23572.</title>
        <authorList>
            <person name="Yong D."/>
            <person name="Ee R."/>
            <person name="Lim Y.-L."/>
            <person name="Yin W.-F."/>
            <person name="Chan K.-G."/>
        </authorList>
    </citation>
    <scope>NUCLEOTIDE SEQUENCE</scope>
    <source>
        <strain evidence="9">DSM 23572</strain>
    </source>
</reference>
<dbReference type="KEGG" id="pfg:AB870_20285"/>
<feature type="domain" description="Toprim" evidence="8">
    <location>
        <begin position="82"/>
        <end position="177"/>
    </location>
</feature>
<evidence type="ECO:0000259" key="8">
    <source>
        <dbReference type="PROSITE" id="PS50880"/>
    </source>
</evidence>
<gene>
    <name evidence="7 9" type="primary">recR</name>
    <name evidence="9" type="ORF">AB870_20285</name>
</gene>
<dbReference type="InterPro" id="IPR015967">
    <property type="entry name" value="Rcmb_RecR_Znf"/>
</dbReference>
<dbReference type="Pfam" id="PF21176">
    <property type="entry name" value="RecR_HhH"/>
    <property type="match status" value="1"/>
</dbReference>
<dbReference type="PATRIC" id="fig|656179.3.peg.4327"/>
<dbReference type="InterPro" id="IPR034137">
    <property type="entry name" value="TOPRIM_RecR"/>
</dbReference>
<feature type="zinc finger region" description="C4-type" evidence="7">
    <location>
        <begin position="59"/>
        <end position="74"/>
    </location>
</feature>
<keyword evidence="4 7" id="KW-0862">Zinc</keyword>
<keyword evidence="1 7" id="KW-0479">Metal-binding</keyword>
<dbReference type="Gene3D" id="3.40.1360.10">
    <property type="match status" value="1"/>
</dbReference>
<dbReference type="AlphaFoldDB" id="A0A0H3WW24"/>
<dbReference type="Gene3D" id="6.10.250.240">
    <property type="match status" value="1"/>
</dbReference>
<keyword evidence="3 7" id="KW-0863">Zinc-finger</keyword>
<dbReference type="GO" id="GO:0003677">
    <property type="term" value="F:DNA binding"/>
    <property type="evidence" value="ECO:0007669"/>
    <property type="project" value="UniProtKB-UniRule"/>
</dbReference>
<dbReference type="Pfam" id="PF02132">
    <property type="entry name" value="RecR_ZnF"/>
    <property type="match status" value="1"/>
</dbReference>
<name>A0A0H3WW24_9BURK</name>
<keyword evidence="6 7" id="KW-0234">DNA repair</keyword>
<evidence type="ECO:0000313" key="10">
    <source>
        <dbReference type="Proteomes" id="UP000035651"/>
    </source>
</evidence>
<dbReference type="Pfam" id="PF13662">
    <property type="entry name" value="Toprim_4"/>
    <property type="match status" value="1"/>
</dbReference>
<dbReference type="RefSeq" id="WP_047907701.1">
    <property type="nucleotide sequence ID" value="NZ_CP011807.3"/>
</dbReference>
<evidence type="ECO:0000256" key="4">
    <source>
        <dbReference type="ARBA" id="ARBA00022833"/>
    </source>
</evidence>
<evidence type="ECO:0000256" key="5">
    <source>
        <dbReference type="ARBA" id="ARBA00023172"/>
    </source>
</evidence>
<keyword evidence="2 7" id="KW-0227">DNA damage</keyword>
<proteinExistence type="inferred from homology"/>
<dbReference type="CDD" id="cd01025">
    <property type="entry name" value="TOPRIM_recR"/>
    <property type="match status" value="1"/>
</dbReference>
<dbReference type="Proteomes" id="UP000035651">
    <property type="component" value="Chromosome"/>
</dbReference>
<protein>
    <recommendedName>
        <fullName evidence="7">Recombination protein RecR</fullName>
    </recommendedName>
</protein>
<dbReference type="PANTHER" id="PTHR30446">
    <property type="entry name" value="RECOMBINATION PROTEIN RECR"/>
    <property type="match status" value="1"/>
</dbReference>
<dbReference type="PANTHER" id="PTHR30446:SF0">
    <property type="entry name" value="RECOMBINATION PROTEIN RECR"/>
    <property type="match status" value="1"/>
</dbReference>